<feature type="compositionally biased region" description="Low complexity" evidence="1">
    <location>
        <begin position="142"/>
        <end position="153"/>
    </location>
</feature>
<accession>A0A316UR10</accession>
<dbReference type="GeneID" id="37031599"/>
<feature type="compositionally biased region" description="Low complexity" evidence="1">
    <location>
        <begin position="250"/>
        <end position="263"/>
    </location>
</feature>
<keyword evidence="3" id="KW-1185">Reference proteome</keyword>
<evidence type="ECO:0000313" key="2">
    <source>
        <dbReference type="EMBL" id="PWN25565.1"/>
    </source>
</evidence>
<name>A0A316UR10_9BASI</name>
<feature type="region of interest" description="Disordered" evidence="1">
    <location>
        <begin position="231"/>
        <end position="321"/>
    </location>
</feature>
<dbReference type="RefSeq" id="XP_025360177.1">
    <property type="nucleotide sequence ID" value="XM_025509776.1"/>
</dbReference>
<proteinExistence type="predicted"/>
<protein>
    <submittedName>
        <fullName evidence="2">Uncharacterized protein</fullName>
    </submittedName>
</protein>
<dbReference type="AlphaFoldDB" id="A0A316UR10"/>
<organism evidence="2 3">
    <name type="scientific">Jaminaea rosea</name>
    <dbReference type="NCBI Taxonomy" id="1569628"/>
    <lineage>
        <taxon>Eukaryota</taxon>
        <taxon>Fungi</taxon>
        <taxon>Dikarya</taxon>
        <taxon>Basidiomycota</taxon>
        <taxon>Ustilaginomycotina</taxon>
        <taxon>Exobasidiomycetes</taxon>
        <taxon>Microstromatales</taxon>
        <taxon>Microstromatales incertae sedis</taxon>
        <taxon>Jaminaea</taxon>
    </lineage>
</organism>
<feature type="region of interest" description="Disordered" evidence="1">
    <location>
        <begin position="335"/>
        <end position="382"/>
    </location>
</feature>
<dbReference type="Proteomes" id="UP000245884">
    <property type="component" value="Unassembled WGS sequence"/>
</dbReference>
<sequence length="382" mass="41036">MDMRYSSSSSSSTSAASTCSSFSSPTTPHTMSSSGTSYRPLRSSCPSGDKLLPSRRDLAASRKLSLQEAQDALDEGLQLFLGARVAPTTHTYPDTYLLNDLREWQQQSRPQWTVKNPFGQPVDDDGCDTRDDFDESSIGDDSSVIPPSQYSSSDTSRRNSRFPFDSDSRCPNVPPQTAPASCAMLPSLSAPPAPSSSSSSSSVRDAARALFALSSAERAEAIELASQWKREETRMGRRSFAIKSPPKTTQLAPAQPSAMSSPPRRQRKSDTVPLPLLRISPPRPRPSPPTKPATSSAAEAVRLAPCPPAATDERKGVRTASALDSVANELALMSEMAREETLAPQPATVRRRSAETRSSSNSSRERRPSIGGVAAAMMSVQV</sequence>
<dbReference type="EMBL" id="KZ819675">
    <property type="protein sequence ID" value="PWN25565.1"/>
    <property type="molecule type" value="Genomic_DNA"/>
</dbReference>
<feature type="region of interest" description="Disordered" evidence="1">
    <location>
        <begin position="1"/>
        <end position="54"/>
    </location>
</feature>
<reference evidence="2 3" key="1">
    <citation type="journal article" date="2018" name="Mol. Biol. Evol.">
        <title>Broad Genomic Sampling Reveals a Smut Pathogenic Ancestry of the Fungal Clade Ustilaginomycotina.</title>
        <authorList>
            <person name="Kijpornyongpan T."/>
            <person name="Mondo S.J."/>
            <person name="Barry K."/>
            <person name="Sandor L."/>
            <person name="Lee J."/>
            <person name="Lipzen A."/>
            <person name="Pangilinan J."/>
            <person name="LaButti K."/>
            <person name="Hainaut M."/>
            <person name="Henrissat B."/>
            <person name="Grigoriev I.V."/>
            <person name="Spatafora J.W."/>
            <person name="Aime M.C."/>
        </authorList>
    </citation>
    <scope>NUCLEOTIDE SEQUENCE [LARGE SCALE GENOMIC DNA]</scope>
    <source>
        <strain evidence="2 3">MCA 5214</strain>
    </source>
</reference>
<feature type="compositionally biased region" description="Low complexity" evidence="1">
    <location>
        <begin position="178"/>
        <end position="188"/>
    </location>
</feature>
<evidence type="ECO:0000256" key="1">
    <source>
        <dbReference type="SAM" id="MobiDB-lite"/>
    </source>
</evidence>
<feature type="compositionally biased region" description="Acidic residues" evidence="1">
    <location>
        <begin position="122"/>
        <end position="138"/>
    </location>
</feature>
<feature type="compositionally biased region" description="Pro residues" evidence="1">
    <location>
        <begin position="281"/>
        <end position="291"/>
    </location>
</feature>
<feature type="compositionally biased region" description="Low complexity" evidence="1">
    <location>
        <begin position="1"/>
        <end position="37"/>
    </location>
</feature>
<feature type="region of interest" description="Disordered" evidence="1">
    <location>
        <begin position="108"/>
        <end position="201"/>
    </location>
</feature>
<gene>
    <name evidence="2" type="ORF">BDZ90DRAFT_68388</name>
</gene>
<evidence type="ECO:0000313" key="3">
    <source>
        <dbReference type="Proteomes" id="UP000245884"/>
    </source>
</evidence>